<sequence>MREKGAAPELAAELGDFVTEKKASVRDLQSTILHLTGLDARQLKVPYQGLDQRLIGPADEDHLLEGVLAGGGGLLNHSRMGAEIT</sequence>
<dbReference type="EMBL" id="CP036347">
    <property type="protein sequence ID" value="QDU04015.1"/>
    <property type="molecule type" value="Genomic_DNA"/>
</dbReference>
<organism evidence="1 2">
    <name type="scientific">Gimesia chilikensis</name>
    <dbReference type="NCBI Taxonomy" id="2605989"/>
    <lineage>
        <taxon>Bacteria</taxon>
        <taxon>Pseudomonadati</taxon>
        <taxon>Planctomycetota</taxon>
        <taxon>Planctomycetia</taxon>
        <taxon>Planctomycetales</taxon>
        <taxon>Planctomycetaceae</taxon>
        <taxon>Gimesia</taxon>
    </lineage>
</organism>
<gene>
    <name evidence="1" type="ORF">V6x_37400</name>
</gene>
<evidence type="ECO:0000313" key="2">
    <source>
        <dbReference type="Proteomes" id="UP000320722"/>
    </source>
</evidence>
<dbReference type="Pfam" id="PF07394">
    <property type="entry name" value="DUF1501"/>
    <property type="match status" value="1"/>
</dbReference>
<proteinExistence type="predicted"/>
<dbReference type="InterPro" id="IPR010869">
    <property type="entry name" value="DUF1501"/>
</dbReference>
<evidence type="ECO:0000313" key="1">
    <source>
        <dbReference type="EMBL" id="QDU04015.1"/>
    </source>
</evidence>
<name>A0A517WFI2_9PLAN</name>
<reference evidence="1 2" key="1">
    <citation type="submission" date="2019-02" db="EMBL/GenBank/DDBJ databases">
        <title>Deep-cultivation of Planctomycetes and their phenomic and genomic characterization uncovers novel biology.</title>
        <authorList>
            <person name="Wiegand S."/>
            <person name="Jogler M."/>
            <person name="Boedeker C."/>
            <person name="Pinto D."/>
            <person name="Vollmers J."/>
            <person name="Rivas-Marin E."/>
            <person name="Kohn T."/>
            <person name="Peeters S.H."/>
            <person name="Heuer A."/>
            <person name="Rast P."/>
            <person name="Oberbeckmann S."/>
            <person name="Bunk B."/>
            <person name="Jeske O."/>
            <person name="Meyerdierks A."/>
            <person name="Storesund J.E."/>
            <person name="Kallscheuer N."/>
            <person name="Luecker S."/>
            <person name="Lage O.M."/>
            <person name="Pohl T."/>
            <person name="Merkel B.J."/>
            <person name="Hornburger P."/>
            <person name="Mueller R.-W."/>
            <person name="Bruemmer F."/>
            <person name="Labrenz M."/>
            <person name="Spormann A.M."/>
            <person name="Op den Camp H."/>
            <person name="Overmann J."/>
            <person name="Amann R."/>
            <person name="Jetten M.S.M."/>
            <person name="Mascher T."/>
            <person name="Medema M.H."/>
            <person name="Devos D.P."/>
            <person name="Kaster A.-K."/>
            <person name="Ovreas L."/>
            <person name="Rohde M."/>
            <person name="Galperin M.Y."/>
            <person name="Jogler C."/>
        </authorList>
    </citation>
    <scope>NUCLEOTIDE SEQUENCE [LARGE SCALE GENOMIC DNA]</scope>
    <source>
        <strain evidence="1 2">V6</strain>
    </source>
</reference>
<evidence type="ECO:0008006" key="3">
    <source>
        <dbReference type="Google" id="ProtNLM"/>
    </source>
</evidence>
<accession>A0A517WFI2</accession>
<protein>
    <recommendedName>
        <fullName evidence="3">DUF1501 domain-containing protein</fullName>
    </recommendedName>
</protein>
<dbReference type="Proteomes" id="UP000320722">
    <property type="component" value="Chromosome"/>
</dbReference>
<dbReference type="AlphaFoldDB" id="A0A517WFI2"/>